<evidence type="ECO:0000256" key="1">
    <source>
        <dbReference type="ARBA" id="ARBA00022801"/>
    </source>
</evidence>
<dbReference type="InterPro" id="IPR000330">
    <property type="entry name" value="SNF2_N"/>
</dbReference>
<dbReference type="SMART" id="SM00487">
    <property type="entry name" value="DEXDc"/>
    <property type="match status" value="1"/>
</dbReference>
<feature type="domain" description="Helicase C-terminal" evidence="2">
    <location>
        <begin position="547"/>
        <end position="697"/>
    </location>
</feature>
<dbReference type="InterPro" id="IPR027417">
    <property type="entry name" value="P-loop_NTPase"/>
</dbReference>
<dbReference type="Gene3D" id="3.40.50.10810">
    <property type="entry name" value="Tandem AAA-ATPase domain"/>
    <property type="match status" value="2"/>
</dbReference>
<keyword evidence="3" id="KW-0067">ATP-binding</keyword>
<evidence type="ECO:0000313" key="3">
    <source>
        <dbReference type="EMBL" id="MED4400254.1"/>
    </source>
</evidence>
<dbReference type="PANTHER" id="PTHR45766">
    <property type="entry name" value="DNA ANNEALING HELICASE AND ENDONUCLEASE ZRANB3 FAMILY MEMBER"/>
    <property type="match status" value="1"/>
</dbReference>
<dbReference type="CDD" id="cd18793">
    <property type="entry name" value="SF2_C_SNF"/>
    <property type="match status" value="1"/>
</dbReference>
<dbReference type="Pfam" id="PF00176">
    <property type="entry name" value="SNF2-rel_dom"/>
    <property type="match status" value="1"/>
</dbReference>
<proteinExistence type="predicted"/>
<keyword evidence="3" id="KW-0547">Nucleotide-binding</keyword>
<protein>
    <submittedName>
        <fullName evidence="3">DEAD/DEAH box helicase</fullName>
        <ecNumber evidence="3">3.6.4.-</ecNumber>
    </submittedName>
</protein>
<dbReference type="SMART" id="SM00490">
    <property type="entry name" value="HELICc"/>
    <property type="match status" value="1"/>
</dbReference>
<gene>
    <name evidence="3" type="ORF">P9271_02635</name>
</gene>
<dbReference type="InterPro" id="IPR001650">
    <property type="entry name" value="Helicase_C-like"/>
</dbReference>
<name>A0ABU6NVJ5_9BACI</name>
<dbReference type="Pfam" id="PF00271">
    <property type="entry name" value="Helicase_C"/>
    <property type="match status" value="1"/>
</dbReference>
<dbReference type="PROSITE" id="PS51194">
    <property type="entry name" value="HELICASE_CTER"/>
    <property type="match status" value="1"/>
</dbReference>
<organism evidence="3 4">
    <name type="scientific">Metabacillus fastidiosus</name>
    <dbReference type="NCBI Taxonomy" id="1458"/>
    <lineage>
        <taxon>Bacteria</taxon>
        <taxon>Bacillati</taxon>
        <taxon>Bacillota</taxon>
        <taxon>Bacilli</taxon>
        <taxon>Bacillales</taxon>
        <taxon>Bacillaceae</taxon>
        <taxon>Metabacillus</taxon>
    </lineage>
</organism>
<dbReference type="RefSeq" id="WP_169800407.1">
    <property type="nucleotide sequence ID" value="NZ_JARTFS010000002.1"/>
</dbReference>
<dbReference type="EMBL" id="JARTFS010000002">
    <property type="protein sequence ID" value="MED4400254.1"/>
    <property type="molecule type" value="Genomic_DNA"/>
</dbReference>
<reference evidence="3 4" key="1">
    <citation type="submission" date="2023-03" db="EMBL/GenBank/DDBJ databases">
        <title>Bacillus Genome Sequencing.</title>
        <authorList>
            <person name="Dunlap C."/>
        </authorList>
    </citation>
    <scope>NUCLEOTIDE SEQUENCE [LARGE SCALE GENOMIC DNA]</scope>
    <source>
        <strain evidence="3 4">NRS-1717</strain>
    </source>
</reference>
<dbReference type="GeneID" id="301139153"/>
<dbReference type="InterPro" id="IPR014001">
    <property type="entry name" value="Helicase_ATP-bd"/>
</dbReference>
<dbReference type="SUPFAM" id="SSF52540">
    <property type="entry name" value="P-loop containing nucleoside triphosphate hydrolases"/>
    <property type="match status" value="2"/>
</dbReference>
<dbReference type="PANTHER" id="PTHR45766:SF6">
    <property type="entry name" value="SWI_SNF-RELATED MATRIX-ASSOCIATED ACTIN-DEPENDENT REGULATOR OF CHROMATIN SUBFAMILY A-LIKE PROTEIN 1"/>
    <property type="match status" value="1"/>
</dbReference>
<dbReference type="EC" id="3.6.4.-" evidence="3"/>
<dbReference type="InterPro" id="IPR038718">
    <property type="entry name" value="SNF2-like_sf"/>
</dbReference>
<keyword evidence="3" id="KW-0347">Helicase</keyword>
<dbReference type="GO" id="GO:0004386">
    <property type="term" value="F:helicase activity"/>
    <property type="evidence" value="ECO:0007669"/>
    <property type="project" value="UniProtKB-KW"/>
</dbReference>
<evidence type="ECO:0000313" key="4">
    <source>
        <dbReference type="Proteomes" id="UP001342826"/>
    </source>
</evidence>
<keyword evidence="4" id="KW-1185">Reference proteome</keyword>
<sequence length="741" mass="85284">MAHMIYHSKGIDFKVNTMKEALMKDECMVCSNNHELRFSFKIADRKGVEKTVHRTTNPLSWHYLIRNEKRNLLENEAVLALKDWGIDVELTSVPKVQEALNAKFKKYMWDKKSIEAVRHTPQYKRAYELVEKKYGGKLSDGKELHPYQKEGAAYLIAKKRLLLAFDMGLGKTLCSLVGTTADPSNKSILIITMSRNMNDWVREIKVLGLEDDYIILNNPTDLKSAKRIHLVSYEKWARDSIVFSKKSHANCPGCNSTLNFHSNLQYCKNCKEKAKPLEEAYSYDDLPEKCPCCNEEWKKKGLYCVCGFSVVKQRKKSLSSHFHTGYDACIVDEGHYLKNGSSKRSKSVVRKVRTKVRCILTGTPAENGSEDLFWQLAWLTSCGSHFEDPYYRTPFLGYGKKGEEHFRMFYGGGHKRTLLEVDNIKARISNHESLWELLDSLMIRKMKQDSDVKSVINVPRPKHIRRHLDLTEADRELYDTVLQQFQQWYEDELLKKEAALDRGEKYNISSVTVFSWLTKLRQAASCPWVFDEYDASRNEQPTKIRYLIEKAKSYLRLGKKMLIFTSHKATAEQLGLILDGILPGKEAAYIHGTVDMKYRFDLMDRFQNPNDNLSILVMTTRTGAESYTLTEAKAVFLYDLDFNAKKIEQCYSRAVRMGQKSVVDILWLIAEGTIDVNMHGLVLSKQSGVDLAIDREELDFNEIAKEFEGDDSLEMDGMDYVAFAADMLNRGTKRDEVFAVS</sequence>
<dbReference type="Proteomes" id="UP001342826">
    <property type="component" value="Unassembled WGS sequence"/>
</dbReference>
<dbReference type="GO" id="GO:0016787">
    <property type="term" value="F:hydrolase activity"/>
    <property type="evidence" value="ECO:0007669"/>
    <property type="project" value="UniProtKB-KW"/>
</dbReference>
<evidence type="ECO:0000259" key="2">
    <source>
        <dbReference type="PROSITE" id="PS51194"/>
    </source>
</evidence>
<dbReference type="Gene3D" id="3.40.50.300">
    <property type="entry name" value="P-loop containing nucleotide triphosphate hydrolases"/>
    <property type="match status" value="1"/>
</dbReference>
<dbReference type="InterPro" id="IPR049730">
    <property type="entry name" value="SNF2/RAD54-like_C"/>
</dbReference>
<keyword evidence="1 3" id="KW-0378">Hydrolase</keyword>
<accession>A0ABU6NVJ5</accession>
<comment type="caution">
    <text evidence="3">The sequence shown here is derived from an EMBL/GenBank/DDBJ whole genome shotgun (WGS) entry which is preliminary data.</text>
</comment>